<dbReference type="VEuPathDB" id="FungiDB:DIURU_001894"/>
<feature type="transmembrane region" description="Helical" evidence="1">
    <location>
        <begin position="238"/>
        <end position="266"/>
    </location>
</feature>
<gene>
    <name evidence="2" type="ORF">DIURU_001894</name>
</gene>
<accession>A0A642US34</accession>
<dbReference type="OrthoDB" id="4062523at2759"/>
<name>A0A642US34_DIURU</name>
<keyword evidence="3" id="KW-1185">Reference proteome</keyword>
<evidence type="ECO:0000313" key="2">
    <source>
        <dbReference type="EMBL" id="KAA8904463.1"/>
    </source>
</evidence>
<dbReference type="InterPro" id="IPR052413">
    <property type="entry name" value="SUR7_domain"/>
</dbReference>
<dbReference type="PANTHER" id="PTHR28019:SF6">
    <property type="entry name" value="PROTEIN ECM7"/>
    <property type="match status" value="1"/>
</dbReference>
<dbReference type="Proteomes" id="UP000449547">
    <property type="component" value="Unassembled WGS sequence"/>
</dbReference>
<feature type="transmembrane region" description="Helical" evidence="1">
    <location>
        <begin position="287"/>
        <end position="309"/>
    </location>
</feature>
<dbReference type="GeneID" id="54780547"/>
<dbReference type="GO" id="GO:0005886">
    <property type="term" value="C:plasma membrane"/>
    <property type="evidence" value="ECO:0007669"/>
    <property type="project" value="InterPro"/>
</dbReference>
<dbReference type="Pfam" id="PF06687">
    <property type="entry name" value="SUR7"/>
    <property type="match status" value="1"/>
</dbReference>
<evidence type="ECO:0000256" key="1">
    <source>
        <dbReference type="SAM" id="Phobius"/>
    </source>
</evidence>
<dbReference type="AlphaFoldDB" id="A0A642US34"/>
<dbReference type="GO" id="GO:0051285">
    <property type="term" value="C:cell cortex of cell tip"/>
    <property type="evidence" value="ECO:0007669"/>
    <property type="project" value="TreeGrafter"/>
</dbReference>
<feature type="transmembrane region" description="Helical" evidence="1">
    <location>
        <begin position="201"/>
        <end position="226"/>
    </location>
</feature>
<dbReference type="EMBL" id="SWFT01000058">
    <property type="protein sequence ID" value="KAA8904463.1"/>
    <property type="molecule type" value="Genomic_DNA"/>
</dbReference>
<comment type="caution">
    <text evidence="2">The sequence shown here is derived from an EMBL/GenBank/DDBJ whole genome shotgun (WGS) entry which is preliminary data.</text>
</comment>
<evidence type="ECO:0000313" key="3">
    <source>
        <dbReference type="Proteomes" id="UP000449547"/>
    </source>
</evidence>
<feature type="transmembrane region" description="Helical" evidence="1">
    <location>
        <begin position="26"/>
        <end position="46"/>
    </location>
</feature>
<dbReference type="InterPro" id="IPR009571">
    <property type="entry name" value="SUR7/Rim9-like_fungi"/>
</dbReference>
<sequence>MKLRVPLWITRSFEGLPLLEKILVGVRLYASISSFAYLLAALVAPLGSSEAYIYRINCDNVDVANGLTQTLRNNVAKSGARVGIGLPVGASLTMSEINLLSEYAENQVASAPQYVTNSLWTECIGNYNISVSWDPQLHQRIYRRHDDVVKCSRSNSQAFDYRRALEHIGLKAILAYAYPTPSFKDSTYVAQVRSRSSRFHIVSNALIAAIIFQILAFVAMVLVYYKKPMKFGRFRSQWAFHIIGLLTLGSFIASTISIAIATELVIEVRSSLRKSLGAFGFSLRMGGVWFAVFWLGEVHALFSGLLWAMPLWCANPEDDDGEDESELVSLASDSRSSALPLMQPKQPKQDFRISVVPSFRHRTFSVYDSQETELRELGQSLSRKTSVRRFNSKRSATQELTVASEYPSVQSVEYDGYQSHSYPNDLENISEVPESEVYGSQPRVLSVPKMTTPPKFVITTPDNRE</sequence>
<keyword evidence="1" id="KW-0812">Transmembrane</keyword>
<keyword evidence="1" id="KW-0472">Membrane</keyword>
<dbReference type="GO" id="GO:0031505">
    <property type="term" value="P:fungal-type cell wall organization"/>
    <property type="evidence" value="ECO:0007669"/>
    <property type="project" value="TreeGrafter"/>
</dbReference>
<protein>
    <submittedName>
        <fullName evidence="2">Uncharacterized protein</fullName>
    </submittedName>
</protein>
<keyword evidence="1" id="KW-1133">Transmembrane helix</keyword>
<dbReference type="OMA" id="WSGLEWC"/>
<dbReference type="PANTHER" id="PTHR28019">
    <property type="entry name" value="CELL MEMBRANE PROTEIN YLR413W-RELATED"/>
    <property type="match status" value="1"/>
</dbReference>
<proteinExistence type="predicted"/>
<dbReference type="RefSeq" id="XP_034013301.1">
    <property type="nucleotide sequence ID" value="XM_034154487.1"/>
</dbReference>
<reference evidence="2 3" key="1">
    <citation type="submission" date="2019-07" db="EMBL/GenBank/DDBJ databases">
        <title>Genome assembly of two rare yeast pathogens: Diutina rugosa and Trichomonascus ciferrii.</title>
        <authorList>
            <person name="Mixao V."/>
            <person name="Saus E."/>
            <person name="Hansen A."/>
            <person name="Lass-Flor C."/>
            <person name="Gabaldon T."/>
        </authorList>
    </citation>
    <scope>NUCLEOTIDE SEQUENCE [LARGE SCALE GENOMIC DNA]</scope>
    <source>
        <strain evidence="2 3">CBS 613</strain>
    </source>
</reference>
<organism evidence="2 3">
    <name type="scientific">Diutina rugosa</name>
    <name type="common">Yeast</name>
    <name type="synonym">Candida rugosa</name>
    <dbReference type="NCBI Taxonomy" id="5481"/>
    <lineage>
        <taxon>Eukaryota</taxon>
        <taxon>Fungi</taxon>
        <taxon>Dikarya</taxon>
        <taxon>Ascomycota</taxon>
        <taxon>Saccharomycotina</taxon>
        <taxon>Pichiomycetes</taxon>
        <taxon>Debaryomycetaceae</taxon>
        <taxon>Diutina</taxon>
    </lineage>
</organism>